<organism evidence="3 4">
    <name type="scientific">Jiella endophytica</name>
    <dbReference type="NCBI Taxonomy" id="2558362"/>
    <lineage>
        <taxon>Bacteria</taxon>
        <taxon>Pseudomonadati</taxon>
        <taxon>Pseudomonadota</taxon>
        <taxon>Alphaproteobacteria</taxon>
        <taxon>Hyphomicrobiales</taxon>
        <taxon>Aurantimonadaceae</taxon>
        <taxon>Jiella</taxon>
    </lineage>
</organism>
<reference evidence="3 4" key="1">
    <citation type="submission" date="2019-03" db="EMBL/GenBank/DDBJ databases">
        <title>Jiella endophytica sp. nov., a novel endophytic bacterium isolated from root of Ficus microcarpa Linn. f.</title>
        <authorList>
            <person name="Tuo L."/>
        </authorList>
    </citation>
    <scope>NUCLEOTIDE SEQUENCE [LARGE SCALE GENOMIC DNA]</scope>
    <source>
        <strain evidence="3 4">CBS5Q-3</strain>
    </source>
</reference>
<dbReference type="GO" id="GO:0016758">
    <property type="term" value="F:hexosyltransferase activity"/>
    <property type="evidence" value="ECO:0007669"/>
    <property type="project" value="TreeGrafter"/>
</dbReference>
<dbReference type="CDD" id="cd06533">
    <property type="entry name" value="Glyco_transf_WecG_TagA"/>
    <property type="match status" value="1"/>
</dbReference>
<dbReference type="NCBIfam" id="TIGR00696">
    <property type="entry name" value="wecG_tagA_cpsF"/>
    <property type="match status" value="1"/>
</dbReference>
<keyword evidence="2 3" id="KW-0808">Transferase</keyword>
<keyword evidence="4" id="KW-1185">Reference proteome</keyword>
<dbReference type="Proteomes" id="UP000298179">
    <property type="component" value="Unassembled WGS sequence"/>
</dbReference>
<dbReference type="RefSeq" id="WP_134762856.1">
    <property type="nucleotide sequence ID" value="NZ_SOZD01000004.1"/>
</dbReference>
<evidence type="ECO:0000256" key="1">
    <source>
        <dbReference type="ARBA" id="ARBA00022676"/>
    </source>
</evidence>
<protein>
    <submittedName>
        <fullName evidence="3">WecB/TagA/CpsF family glycosyltransferase</fullName>
    </submittedName>
</protein>
<name>A0A4Y8RGU7_9HYPH</name>
<dbReference type="Pfam" id="PF03808">
    <property type="entry name" value="Glyco_tran_WecG"/>
    <property type="match status" value="1"/>
</dbReference>
<evidence type="ECO:0000256" key="2">
    <source>
        <dbReference type="ARBA" id="ARBA00022679"/>
    </source>
</evidence>
<dbReference type="PANTHER" id="PTHR34136:SF1">
    <property type="entry name" value="UDP-N-ACETYL-D-MANNOSAMINURONIC ACID TRANSFERASE"/>
    <property type="match status" value="1"/>
</dbReference>
<evidence type="ECO:0000313" key="3">
    <source>
        <dbReference type="EMBL" id="TFF21972.1"/>
    </source>
</evidence>
<evidence type="ECO:0000313" key="4">
    <source>
        <dbReference type="Proteomes" id="UP000298179"/>
    </source>
</evidence>
<keyword evidence="1" id="KW-0328">Glycosyltransferase</keyword>
<dbReference type="PANTHER" id="PTHR34136">
    <property type="match status" value="1"/>
</dbReference>
<dbReference type="InterPro" id="IPR004629">
    <property type="entry name" value="WecG_TagA_CpsF"/>
</dbReference>
<gene>
    <name evidence="3" type="ORF">E3C22_15085</name>
</gene>
<proteinExistence type="predicted"/>
<dbReference type="OrthoDB" id="9771846at2"/>
<comment type="caution">
    <text evidence="3">The sequence shown here is derived from an EMBL/GenBank/DDBJ whole genome shotgun (WGS) entry which is preliminary data.</text>
</comment>
<dbReference type="AlphaFoldDB" id="A0A4Y8RGU7"/>
<accession>A0A4Y8RGU7</accession>
<sequence length="251" mass="27261">MPDTMLMAIGGVAVADIAGADAISRVEAALARRRRLDVGFVNAHCVNVARRNAAYRAALAEFLLLPDGVGVDIAASVLYGRHFTENLNGTDFVPRLLAGLPGQRRIALVGAAPGIAERAAAGLSAVAPQHEVFAVADGYFGAQGRQEVLDRLAASRPDIVLVAMGVPAQEIFIRRHLTDSHGTVFIGVGALFDFLAGNVLRAPRAVRRLRLEWVWRLGLEPKRLFRRYVLGNPLFLKDVMLDRLRRGRRAT</sequence>
<dbReference type="EMBL" id="SOZD01000004">
    <property type="protein sequence ID" value="TFF21972.1"/>
    <property type="molecule type" value="Genomic_DNA"/>
</dbReference>